<dbReference type="InterPro" id="IPR029071">
    <property type="entry name" value="Ubiquitin-like_domsf"/>
</dbReference>
<dbReference type="SMART" id="SM00166">
    <property type="entry name" value="UBX"/>
    <property type="match status" value="1"/>
</dbReference>
<feature type="coiled-coil region" evidence="1">
    <location>
        <begin position="391"/>
        <end position="418"/>
    </location>
</feature>
<dbReference type="Pfam" id="PF00789">
    <property type="entry name" value="UBX"/>
    <property type="match status" value="1"/>
</dbReference>
<feature type="region of interest" description="Disordered" evidence="2">
    <location>
        <begin position="435"/>
        <end position="456"/>
    </location>
</feature>
<dbReference type="SUPFAM" id="SSF143503">
    <property type="entry name" value="PUG domain-like"/>
    <property type="match status" value="1"/>
</dbReference>
<dbReference type="CDD" id="cd09212">
    <property type="entry name" value="PUB"/>
    <property type="match status" value="1"/>
</dbReference>
<comment type="caution">
    <text evidence="4">The sequence shown here is derived from an EMBL/GenBank/DDBJ whole genome shotgun (WGS) entry which is preliminary data.</text>
</comment>
<dbReference type="PROSITE" id="PS50033">
    <property type="entry name" value="UBX"/>
    <property type="match status" value="1"/>
</dbReference>
<evidence type="ECO:0000313" key="5">
    <source>
        <dbReference type="Proteomes" id="UP001530293"/>
    </source>
</evidence>
<dbReference type="PANTHER" id="PTHR46467">
    <property type="entry name" value="TETHER CONTAINING UBX DOMAIN FOR GLUT4"/>
    <property type="match status" value="1"/>
</dbReference>
<organism evidence="4 5">
    <name type="scientific">Discostella pseudostelligera</name>
    <dbReference type="NCBI Taxonomy" id="259834"/>
    <lineage>
        <taxon>Eukaryota</taxon>
        <taxon>Sar</taxon>
        <taxon>Stramenopiles</taxon>
        <taxon>Ochrophyta</taxon>
        <taxon>Bacillariophyta</taxon>
        <taxon>Coscinodiscophyceae</taxon>
        <taxon>Thalassiosirophycidae</taxon>
        <taxon>Stephanodiscales</taxon>
        <taxon>Stephanodiscaceae</taxon>
        <taxon>Discostella</taxon>
    </lineage>
</organism>
<proteinExistence type="predicted"/>
<evidence type="ECO:0000256" key="1">
    <source>
        <dbReference type="SAM" id="Coils"/>
    </source>
</evidence>
<dbReference type="InterPro" id="IPR018997">
    <property type="entry name" value="PUB_domain"/>
</dbReference>
<dbReference type="SMART" id="SM00580">
    <property type="entry name" value="PUG"/>
    <property type="match status" value="1"/>
</dbReference>
<dbReference type="InterPro" id="IPR001012">
    <property type="entry name" value="UBX_dom"/>
</dbReference>
<accession>A0ABD3MX79</accession>
<keyword evidence="5" id="KW-1185">Reference proteome</keyword>
<gene>
    <name evidence="4" type="ORF">ACHAWU_000236</name>
</gene>
<dbReference type="PANTHER" id="PTHR46467:SF1">
    <property type="entry name" value="TETHER CONTAINING UBX DOMAIN FOR GLUT4"/>
    <property type="match status" value="1"/>
</dbReference>
<dbReference type="Proteomes" id="UP001530293">
    <property type="component" value="Unassembled WGS sequence"/>
</dbReference>
<feature type="compositionally biased region" description="Polar residues" evidence="2">
    <location>
        <begin position="611"/>
        <end position="622"/>
    </location>
</feature>
<dbReference type="Gene3D" id="3.10.20.90">
    <property type="entry name" value="Phosphatidylinositol 3-kinase Catalytic Subunit, Chain A, domain 1"/>
    <property type="match status" value="1"/>
</dbReference>
<feature type="region of interest" description="Disordered" evidence="2">
    <location>
        <begin position="609"/>
        <end position="676"/>
    </location>
</feature>
<dbReference type="Pfam" id="PF09409">
    <property type="entry name" value="PUB"/>
    <property type="match status" value="1"/>
</dbReference>
<dbReference type="InterPro" id="IPR036339">
    <property type="entry name" value="PUB-like_dom_sf"/>
</dbReference>
<name>A0ABD3MX79_9STRA</name>
<dbReference type="Gene3D" id="1.20.58.2190">
    <property type="match status" value="1"/>
</dbReference>
<evidence type="ECO:0000256" key="2">
    <source>
        <dbReference type="SAM" id="MobiDB-lite"/>
    </source>
</evidence>
<dbReference type="AlphaFoldDB" id="A0ABD3MX79"/>
<protein>
    <recommendedName>
        <fullName evidence="3">UBX domain-containing protein</fullName>
    </recommendedName>
</protein>
<feature type="compositionally biased region" description="Basic and acidic residues" evidence="2">
    <location>
        <begin position="654"/>
        <end position="668"/>
    </location>
</feature>
<dbReference type="CDD" id="cd16118">
    <property type="entry name" value="UBX2_UBXN9"/>
    <property type="match status" value="1"/>
</dbReference>
<reference evidence="4 5" key="1">
    <citation type="submission" date="2024-10" db="EMBL/GenBank/DDBJ databases">
        <title>Updated reference genomes for cyclostephanoid diatoms.</title>
        <authorList>
            <person name="Roberts W.R."/>
            <person name="Alverson A.J."/>
        </authorList>
    </citation>
    <scope>NUCLEOTIDE SEQUENCE [LARGE SCALE GENOMIC DNA]</scope>
    <source>
        <strain evidence="4 5">AJA232-27</strain>
    </source>
</reference>
<sequence>MYRSNTNKDVKKKTSSYPIRVVIRLAWSGARLTVPTTNENNDPLPPIRASSTTLLDLILRLESALPPSLFQDGGNTDSTTTLVCLRKVVPQSQWEQTTLQQMLDGDDGSAGVVLTLDLGAGSAVSSISSSSAAVRTNPLTNAISSAASSLNIKPAVATAPPVIDLTSTKTEPMEITKQDDDATRPPISFATPQPANIERKMMSHEHAWNQILQSNFDATSKDCLHALLKIVDNLLSRPNDPKVRSIRCANAAFDKKVGSIVGGYDFLFSIGFVPKYPPALHSWGTTASLQQPSPEMLELTPEHESREILLQARAVLIQSAIVDLGMDENDLPPAPKLSPAPSTLAAPLVNSSSRQAAADSTSGFNVYKTHSYNIQSAALGAPDPYGTGSTMSITERQLKDLESKKEKLEREMQANIEKDRGLVAYRDGSGPVRMDAATPASSATAASGEGKSDSSLVAARMKRIEEERRKREEGGFTTKAMRDLEKMKKAKVYSHAKIRVNFSDGASLHAKFLPREKVSTIRSVIKSAFQPSLVQSLDFDLYVAPPRRLLDDIKTLEEEELVPAAKIHVSWKGGASQMVGGAAGCYLRDELFSEGVSTAAFPNAKPIVNEQKGSSFNSQGKDNTGIGGGGAQSKEELLMQRMLGKKVGLLGGRKTTDDNSDKDSEKKNGKPKWFTG</sequence>
<evidence type="ECO:0000313" key="4">
    <source>
        <dbReference type="EMBL" id="KAL3767573.1"/>
    </source>
</evidence>
<evidence type="ECO:0000259" key="3">
    <source>
        <dbReference type="PROSITE" id="PS50033"/>
    </source>
</evidence>
<dbReference type="EMBL" id="JALLBG020000075">
    <property type="protein sequence ID" value="KAL3767573.1"/>
    <property type="molecule type" value="Genomic_DNA"/>
</dbReference>
<dbReference type="SUPFAM" id="SSF54236">
    <property type="entry name" value="Ubiquitin-like"/>
    <property type="match status" value="1"/>
</dbReference>
<keyword evidence="1" id="KW-0175">Coiled coil</keyword>
<feature type="compositionally biased region" description="Low complexity" evidence="2">
    <location>
        <begin position="436"/>
        <end position="447"/>
    </location>
</feature>
<feature type="domain" description="UBX" evidence="3">
    <location>
        <begin position="491"/>
        <end position="569"/>
    </location>
</feature>